<reference evidence="3" key="1">
    <citation type="journal article" date="2019" name="Int. J. Syst. Evol. Microbiol.">
        <title>The Global Catalogue of Microorganisms (GCM) 10K type strain sequencing project: providing services to taxonomists for standard genome sequencing and annotation.</title>
        <authorList>
            <consortium name="The Broad Institute Genomics Platform"/>
            <consortium name="The Broad Institute Genome Sequencing Center for Infectious Disease"/>
            <person name="Wu L."/>
            <person name="Ma J."/>
        </authorList>
    </citation>
    <scope>NUCLEOTIDE SEQUENCE [LARGE SCALE GENOMIC DNA]</scope>
    <source>
        <strain evidence="3">CCUG 58938</strain>
    </source>
</reference>
<keyword evidence="1" id="KW-1133">Transmembrane helix</keyword>
<keyword evidence="1" id="KW-0472">Membrane</keyword>
<gene>
    <name evidence="2" type="ORF">ACFQ21_16915</name>
</gene>
<dbReference type="InterPro" id="IPR009325">
    <property type="entry name" value="DUF983"/>
</dbReference>
<organism evidence="2 3">
    <name type="scientific">Ohtaekwangia kribbensis</name>
    <dbReference type="NCBI Taxonomy" id="688913"/>
    <lineage>
        <taxon>Bacteria</taxon>
        <taxon>Pseudomonadati</taxon>
        <taxon>Bacteroidota</taxon>
        <taxon>Cytophagia</taxon>
        <taxon>Cytophagales</taxon>
        <taxon>Fulvivirgaceae</taxon>
        <taxon>Ohtaekwangia</taxon>
    </lineage>
</organism>
<proteinExistence type="predicted"/>
<evidence type="ECO:0000313" key="3">
    <source>
        <dbReference type="Proteomes" id="UP001597112"/>
    </source>
</evidence>
<dbReference type="EMBL" id="JBHTKA010000007">
    <property type="protein sequence ID" value="MFD1001011.1"/>
    <property type="molecule type" value="Genomic_DNA"/>
</dbReference>
<sequence length="125" mass="14735">MPAKSYLEALLQGRCPRCRKGYVFKYPARNLSRFTIINERCQHCDVRLEPEPGFYQGAMYVSYGFTVAMLVTMSIIYYLFFPDRSEWFYIGTFIALMVILIPVNYRSSRILYLYLFGGLKYQGEK</sequence>
<feature type="transmembrane region" description="Helical" evidence="1">
    <location>
        <begin position="60"/>
        <end position="81"/>
    </location>
</feature>
<keyword evidence="1" id="KW-0812">Transmembrane</keyword>
<feature type="transmembrane region" description="Helical" evidence="1">
    <location>
        <begin position="87"/>
        <end position="105"/>
    </location>
</feature>
<dbReference type="Proteomes" id="UP001597112">
    <property type="component" value="Unassembled WGS sequence"/>
</dbReference>
<evidence type="ECO:0000313" key="2">
    <source>
        <dbReference type="EMBL" id="MFD1001011.1"/>
    </source>
</evidence>
<evidence type="ECO:0000256" key="1">
    <source>
        <dbReference type="SAM" id="Phobius"/>
    </source>
</evidence>
<protein>
    <submittedName>
        <fullName evidence="2">DUF983 domain-containing protein</fullName>
    </submittedName>
</protein>
<name>A0ABW3K780_9BACT</name>
<dbReference type="RefSeq" id="WP_377580464.1">
    <property type="nucleotide sequence ID" value="NZ_JBHTKA010000007.1"/>
</dbReference>
<accession>A0ABW3K780</accession>
<comment type="caution">
    <text evidence="2">The sequence shown here is derived from an EMBL/GenBank/DDBJ whole genome shotgun (WGS) entry which is preliminary data.</text>
</comment>
<dbReference type="Pfam" id="PF06170">
    <property type="entry name" value="DUF983"/>
    <property type="match status" value="1"/>
</dbReference>
<keyword evidence="3" id="KW-1185">Reference proteome</keyword>